<feature type="compositionally biased region" description="Basic and acidic residues" evidence="1">
    <location>
        <begin position="10"/>
        <end position="20"/>
    </location>
</feature>
<dbReference type="EMBL" id="CAJNRD030001122">
    <property type="protein sequence ID" value="CAG5100647.1"/>
    <property type="molecule type" value="Genomic_DNA"/>
</dbReference>
<feature type="compositionally biased region" description="Polar residues" evidence="1">
    <location>
        <begin position="136"/>
        <end position="178"/>
    </location>
</feature>
<comment type="caution">
    <text evidence="2">The sequence shown here is derived from an EMBL/GenBank/DDBJ whole genome shotgun (WGS) entry which is preliminary data.</text>
</comment>
<proteinExistence type="predicted"/>
<dbReference type="Proteomes" id="UP000786811">
    <property type="component" value="Unassembled WGS sequence"/>
</dbReference>
<accession>A0A8J2HGE8</accession>
<feature type="compositionally biased region" description="Basic and acidic residues" evidence="1">
    <location>
        <begin position="179"/>
        <end position="189"/>
    </location>
</feature>
<organism evidence="2 3">
    <name type="scientific">Cotesia congregata</name>
    <name type="common">Parasitoid wasp</name>
    <name type="synonym">Apanteles congregatus</name>
    <dbReference type="NCBI Taxonomy" id="51543"/>
    <lineage>
        <taxon>Eukaryota</taxon>
        <taxon>Metazoa</taxon>
        <taxon>Ecdysozoa</taxon>
        <taxon>Arthropoda</taxon>
        <taxon>Hexapoda</taxon>
        <taxon>Insecta</taxon>
        <taxon>Pterygota</taxon>
        <taxon>Neoptera</taxon>
        <taxon>Endopterygota</taxon>
        <taxon>Hymenoptera</taxon>
        <taxon>Apocrita</taxon>
        <taxon>Ichneumonoidea</taxon>
        <taxon>Braconidae</taxon>
        <taxon>Microgastrinae</taxon>
        <taxon>Cotesia</taxon>
    </lineage>
</organism>
<keyword evidence="3" id="KW-1185">Reference proteome</keyword>
<protein>
    <submittedName>
        <fullName evidence="2">Uncharacterized protein</fullName>
    </submittedName>
</protein>
<name>A0A8J2HGE8_COTCN</name>
<feature type="region of interest" description="Disordered" evidence="1">
    <location>
        <begin position="68"/>
        <end position="90"/>
    </location>
</feature>
<dbReference type="PANTHER" id="PTHR34239:SF2">
    <property type="entry name" value="TRANSPOSABLE ELEMENT P TRANSPOSASE_THAP9 CONSERVED DOMAIN-CONTAINING PROTEIN"/>
    <property type="match status" value="1"/>
</dbReference>
<feature type="compositionally biased region" description="Polar residues" evidence="1">
    <location>
        <begin position="106"/>
        <end position="115"/>
    </location>
</feature>
<gene>
    <name evidence="2" type="ORF">HICCMSTLAB_LOCUS9720</name>
</gene>
<sequence length="516" mass="58373">MGHKRKRSHKNDENDWTKELKRMKKKMRDQEKEIHRLKKQIKLRKHALQTCLQSRYNYLCILGNKHRRSSSESEEESSSSSDHQRSPLIPLENILRDVLAADASKKSNQTNSGITPATEISALATETPLKNDPKTTDSSLKVTDQSETEKNNQTLGDKGTPGQNGAATKQTQDTPITESTDKPEKSTEVIKDPVIEGKMLEAIGKRIDEEKKTSPAIHNDIFVRWKGILKEGLPTEERELLFKKYPTPENCLILEPQKLNAQIKASLLEPLINKDKRLIEKQRKVCVCLSALGSVLSDLLKGNTPETTNLVATLSDTARVLVDLQRDESLTRRLIISANINPALKETLNATIINEQGSSSVQEINSPVSVPAGRLRHFLPAWEELFGNNPIIEWVKGYKIPFSKSVYQPYPPRAHRFIINEVKSQLSPSKECRFLGFIISSAEMRIKLPEEKRSANCKIREFSSLIGTLGACCSAVKYGWVYLKDLEREKFEALRTNRENYEARITLSSNVNEDFS</sequence>
<dbReference type="OrthoDB" id="7700475at2759"/>
<evidence type="ECO:0000313" key="3">
    <source>
        <dbReference type="Proteomes" id="UP000786811"/>
    </source>
</evidence>
<dbReference type="PANTHER" id="PTHR34239">
    <property type="entry name" value="APPLE DOMAIN-CONTAINING PROTEIN"/>
    <property type="match status" value="1"/>
</dbReference>
<dbReference type="AlphaFoldDB" id="A0A8J2HGE8"/>
<feature type="region of interest" description="Disordered" evidence="1">
    <location>
        <begin position="1"/>
        <end position="32"/>
    </location>
</feature>
<feature type="region of interest" description="Disordered" evidence="1">
    <location>
        <begin position="103"/>
        <end position="189"/>
    </location>
</feature>
<reference evidence="2" key="1">
    <citation type="submission" date="2021-04" db="EMBL/GenBank/DDBJ databases">
        <authorList>
            <person name="Chebbi M.A.C M."/>
        </authorList>
    </citation>
    <scope>NUCLEOTIDE SEQUENCE</scope>
</reference>
<feature type="non-terminal residue" evidence="2">
    <location>
        <position position="516"/>
    </location>
</feature>
<evidence type="ECO:0000256" key="1">
    <source>
        <dbReference type="SAM" id="MobiDB-lite"/>
    </source>
</evidence>
<evidence type="ECO:0000313" key="2">
    <source>
        <dbReference type="EMBL" id="CAG5100647.1"/>
    </source>
</evidence>